<dbReference type="Pfam" id="PF00076">
    <property type="entry name" value="RRM_1"/>
    <property type="match status" value="2"/>
</dbReference>
<dbReference type="InterPro" id="IPR000504">
    <property type="entry name" value="RRM_dom"/>
</dbReference>
<dbReference type="PANTHER" id="PTHR17204">
    <property type="entry name" value="PRE-MRNA PROCESSING PROTEIN PRP39-RELATED"/>
    <property type="match status" value="1"/>
</dbReference>
<keyword evidence="3" id="KW-0677">Repeat</keyword>
<dbReference type="GO" id="GO:0006397">
    <property type="term" value="P:mRNA processing"/>
    <property type="evidence" value="ECO:0007669"/>
    <property type="project" value="UniProtKB-KW"/>
</dbReference>
<dbReference type="InterPro" id="IPR012677">
    <property type="entry name" value="Nucleotide-bd_a/b_plait_sf"/>
</dbReference>
<name>A0AAR5P755_DENPD</name>
<evidence type="ECO:0000256" key="4">
    <source>
        <dbReference type="ARBA" id="ARBA00022884"/>
    </source>
</evidence>
<evidence type="ECO:0000256" key="1">
    <source>
        <dbReference type="ARBA" id="ARBA00004123"/>
    </source>
</evidence>
<accession>A0AAR5P755</accession>
<feature type="domain" description="RRM" evidence="9">
    <location>
        <begin position="664"/>
        <end position="740"/>
    </location>
</feature>
<evidence type="ECO:0000256" key="2">
    <source>
        <dbReference type="ARBA" id="ARBA00022664"/>
    </source>
</evidence>
<feature type="domain" description="RRM" evidence="9">
    <location>
        <begin position="573"/>
        <end position="646"/>
    </location>
</feature>
<protein>
    <recommendedName>
        <fullName evidence="9">RRM domain-containing protein</fullName>
    </recommendedName>
</protein>
<sequence length="814" mass="94016">MSEENSAMETEPPQELDDSDVSSNSGDENDQEQILTQRAEQLELDIADNKYLYESHVELVGIYKKLGELRSLREAFQRFHEYFPLTPALWMEWINVEKCLATTDKQKEFIIQLFDQAVEDYLSVELWSEYAQYAVGATNFEKTRIVLERGINIVGLVCNGGGLLWATYREIENAQISLFEEGSEEWKRQVQKLADVFKRELSVPLLEMDSTYAEWKQWSSTFPEGLIDAKPVEYGYTQAKKRLDIYKPFEDQLLATQSNEELLETYNKYINAVKDPSTVICIFERAASQLCLVPAFWLDYGNYVFKLGDQALSVCRKALRNCPWSEELWIFKLRVLENLKKKDGTVLECFEEAILSISPNPGLELWLAYLEYYHRVVGSTEKLDTLFNQAIHQLGLENDSQCKVSRFFTRILAQRGAIKDARKIWGQIIKSPNKSFSIFWLEFANLEKQYGEPQALRSLFQKALKEVQDQPQWIIDEWLLYERHCGTLDDVMKCTKKCSEILSQSYQNVQYKSDAITTSQATNNTEARDKGIKRKMRNEDTETKRMKKEKPKPQEKPKELLKPKPPVEKNRKTTVFVSNMLPGVSEDKLQTVFPNAAAIEIARDRKGKSRCFGYVEFKTEEEVMVALARDREPLDGRPIFISEVKASRTERKPIFKYATNEEKNKLFVRGLPIKKSKEEIQEIFQKYGAKDVRLVLHKSGQPKGLAYIEFESEQQAKAALKQTDQMNIDEHVITVAISAPPPKNERQMFGGSFEKKNDEEQARHPKSRLQTSLLPRSLQMKGTGENKEQAKNGQDGAKMKSNSEFRAMLLNKLD</sequence>
<organism evidence="10 11">
    <name type="scientific">Dendroctonus ponderosae</name>
    <name type="common">Mountain pine beetle</name>
    <dbReference type="NCBI Taxonomy" id="77166"/>
    <lineage>
        <taxon>Eukaryota</taxon>
        <taxon>Metazoa</taxon>
        <taxon>Ecdysozoa</taxon>
        <taxon>Arthropoda</taxon>
        <taxon>Hexapoda</taxon>
        <taxon>Insecta</taxon>
        <taxon>Pterygota</taxon>
        <taxon>Neoptera</taxon>
        <taxon>Endopterygota</taxon>
        <taxon>Coleoptera</taxon>
        <taxon>Polyphaga</taxon>
        <taxon>Cucujiformia</taxon>
        <taxon>Curculionidae</taxon>
        <taxon>Scolytinae</taxon>
        <taxon>Dendroctonus</taxon>
    </lineage>
</organism>
<dbReference type="SMART" id="SM00386">
    <property type="entry name" value="HAT"/>
    <property type="match status" value="7"/>
</dbReference>
<feature type="region of interest" description="Disordered" evidence="8">
    <location>
        <begin position="756"/>
        <end position="804"/>
    </location>
</feature>
<evidence type="ECO:0000256" key="6">
    <source>
        <dbReference type="ARBA" id="ARBA00023242"/>
    </source>
</evidence>
<feature type="compositionally biased region" description="Polar residues" evidence="8">
    <location>
        <begin position="21"/>
        <end position="32"/>
    </location>
</feature>
<reference evidence="10" key="2">
    <citation type="submission" date="2024-08" db="UniProtKB">
        <authorList>
            <consortium name="EnsemblMetazoa"/>
        </authorList>
    </citation>
    <scope>IDENTIFICATION</scope>
</reference>
<dbReference type="Gene3D" id="1.25.40.10">
    <property type="entry name" value="Tetratricopeptide repeat domain"/>
    <property type="match status" value="2"/>
</dbReference>
<dbReference type="CTD" id="31448"/>
<dbReference type="KEGG" id="dpa:109535075"/>
<keyword evidence="2" id="KW-0507">mRNA processing</keyword>
<dbReference type="AlphaFoldDB" id="A0AAR5P755"/>
<evidence type="ECO:0000313" key="11">
    <source>
        <dbReference type="Proteomes" id="UP000019118"/>
    </source>
</evidence>
<dbReference type="InterPro" id="IPR008847">
    <property type="entry name" value="Suf"/>
</dbReference>
<dbReference type="GO" id="GO:0008380">
    <property type="term" value="P:RNA splicing"/>
    <property type="evidence" value="ECO:0007669"/>
    <property type="project" value="UniProtKB-KW"/>
</dbReference>
<dbReference type="GO" id="GO:0005634">
    <property type="term" value="C:nucleus"/>
    <property type="evidence" value="ECO:0007669"/>
    <property type="project" value="UniProtKB-SubCell"/>
</dbReference>
<dbReference type="InterPro" id="IPR011990">
    <property type="entry name" value="TPR-like_helical_dom_sf"/>
</dbReference>
<dbReference type="SMART" id="SM00360">
    <property type="entry name" value="RRM"/>
    <property type="match status" value="2"/>
</dbReference>
<evidence type="ECO:0000256" key="5">
    <source>
        <dbReference type="ARBA" id="ARBA00023187"/>
    </source>
</evidence>
<dbReference type="Pfam" id="PF05843">
    <property type="entry name" value="Suf"/>
    <property type="match status" value="1"/>
</dbReference>
<reference evidence="11" key="1">
    <citation type="journal article" date="2013" name="Genome Biol.">
        <title>Draft genome of the mountain pine beetle, Dendroctonus ponderosae Hopkins, a major forest pest.</title>
        <authorList>
            <person name="Keeling C.I."/>
            <person name="Yuen M.M."/>
            <person name="Liao N.Y."/>
            <person name="Docking T.R."/>
            <person name="Chan S.K."/>
            <person name="Taylor G.A."/>
            <person name="Palmquist D.L."/>
            <person name="Jackman S.D."/>
            <person name="Nguyen A."/>
            <person name="Li M."/>
            <person name="Henderson H."/>
            <person name="Janes J.K."/>
            <person name="Zhao Y."/>
            <person name="Pandoh P."/>
            <person name="Moore R."/>
            <person name="Sperling F.A."/>
            <person name="Huber D.P."/>
            <person name="Birol I."/>
            <person name="Jones S.J."/>
            <person name="Bohlmann J."/>
        </authorList>
    </citation>
    <scope>NUCLEOTIDE SEQUENCE</scope>
</reference>
<evidence type="ECO:0000259" key="9">
    <source>
        <dbReference type="PROSITE" id="PS50102"/>
    </source>
</evidence>
<dbReference type="InterPro" id="IPR003107">
    <property type="entry name" value="HAT"/>
</dbReference>
<evidence type="ECO:0000256" key="3">
    <source>
        <dbReference type="ARBA" id="ARBA00022737"/>
    </source>
</evidence>
<comment type="subcellular location">
    <subcellularLocation>
        <location evidence="1">Nucleus</location>
    </subcellularLocation>
</comment>
<dbReference type="PROSITE" id="PS50102">
    <property type="entry name" value="RRM"/>
    <property type="match status" value="2"/>
</dbReference>
<dbReference type="Gene3D" id="3.30.70.330">
    <property type="match status" value="2"/>
</dbReference>
<dbReference type="EnsemblMetazoa" id="XM_019900897.1">
    <property type="protein sequence ID" value="XP_019756456.1"/>
    <property type="gene ID" value="LOC109535075"/>
</dbReference>
<feature type="region of interest" description="Disordered" evidence="8">
    <location>
        <begin position="1"/>
        <end position="32"/>
    </location>
</feature>
<keyword evidence="11" id="KW-1185">Reference proteome</keyword>
<dbReference type="InterPro" id="IPR035979">
    <property type="entry name" value="RBD_domain_sf"/>
</dbReference>
<evidence type="ECO:0000313" key="10">
    <source>
        <dbReference type="EnsemblMetazoa" id="XP_019756456.1"/>
    </source>
</evidence>
<dbReference type="SUPFAM" id="SSF48452">
    <property type="entry name" value="TPR-like"/>
    <property type="match status" value="1"/>
</dbReference>
<dbReference type="GeneID" id="109535075"/>
<proteinExistence type="predicted"/>
<keyword evidence="4 7" id="KW-0694">RNA-binding</keyword>
<dbReference type="SUPFAM" id="SSF54928">
    <property type="entry name" value="RNA-binding domain, RBD"/>
    <property type="match status" value="2"/>
</dbReference>
<evidence type="ECO:0000256" key="8">
    <source>
        <dbReference type="SAM" id="MobiDB-lite"/>
    </source>
</evidence>
<dbReference type="GO" id="GO:0003723">
    <property type="term" value="F:RNA binding"/>
    <property type="evidence" value="ECO:0007669"/>
    <property type="project" value="UniProtKB-UniRule"/>
</dbReference>
<dbReference type="Proteomes" id="UP000019118">
    <property type="component" value="Unassembled WGS sequence"/>
</dbReference>
<feature type="compositionally biased region" description="Basic and acidic residues" evidence="8">
    <location>
        <begin position="551"/>
        <end position="566"/>
    </location>
</feature>
<keyword evidence="5" id="KW-0508">mRNA splicing</keyword>
<dbReference type="PANTHER" id="PTHR17204:SF25">
    <property type="entry name" value="RRM DOMAIN-CONTAINING PROTEIN"/>
    <property type="match status" value="1"/>
</dbReference>
<evidence type="ECO:0000256" key="7">
    <source>
        <dbReference type="PROSITE-ProRule" id="PRU00176"/>
    </source>
</evidence>
<keyword evidence="6" id="KW-0539">Nucleus</keyword>
<feature type="region of interest" description="Disordered" evidence="8">
    <location>
        <begin position="520"/>
        <end position="566"/>
    </location>
</feature>